<evidence type="ECO:0000313" key="1">
    <source>
        <dbReference type="EMBL" id="ATQ73546.1"/>
    </source>
</evidence>
<organism evidence="1 2">
    <name type="scientific">Massilia violaceinigra</name>
    <dbReference type="NCBI Taxonomy" id="2045208"/>
    <lineage>
        <taxon>Bacteria</taxon>
        <taxon>Pseudomonadati</taxon>
        <taxon>Pseudomonadota</taxon>
        <taxon>Betaproteobacteria</taxon>
        <taxon>Burkholderiales</taxon>
        <taxon>Oxalobacteraceae</taxon>
        <taxon>Telluria group</taxon>
        <taxon>Massilia</taxon>
    </lineage>
</organism>
<dbReference type="Pfam" id="PF14907">
    <property type="entry name" value="NTP_transf_5"/>
    <property type="match status" value="1"/>
</dbReference>
<accession>A0A2D2DEY9</accession>
<protein>
    <recommendedName>
        <fullName evidence="3">Nucleotidyltransferase</fullName>
    </recommendedName>
</protein>
<name>A0A2D2DEY9_9BURK</name>
<keyword evidence="2" id="KW-1185">Reference proteome</keyword>
<dbReference type="EMBL" id="CP024608">
    <property type="protein sequence ID" value="ATQ73546.1"/>
    <property type="molecule type" value="Genomic_DNA"/>
</dbReference>
<dbReference type="OrthoDB" id="5497963at2"/>
<dbReference type="Proteomes" id="UP000229897">
    <property type="component" value="Chromosome"/>
</dbReference>
<evidence type="ECO:0008006" key="3">
    <source>
        <dbReference type="Google" id="ProtNLM"/>
    </source>
</evidence>
<dbReference type="AlphaFoldDB" id="A0A2D2DEY9"/>
<reference evidence="1" key="1">
    <citation type="submission" date="2017-10" db="EMBL/GenBank/DDBJ databases">
        <title>Massilia psychrophilum sp. nov., a novel purple-pigmented bacterium isolated from Tianshan glacier, Xinjiang Municipality, China.</title>
        <authorList>
            <person name="Wang H."/>
        </authorList>
    </citation>
    <scope>NUCLEOTIDE SEQUENCE [LARGE SCALE GENOMIC DNA]</scope>
    <source>
        <strain evidence="1">B2</strain>
    </source>
</reference>
<gene>
    <name evidence="1" type="ORF">CR152_02760</name>
</gene>
<dbReference type="InterPro" id="IPR039498">
    <property type="entry name" value="NTP_transf_5"/>
</dbReference>
<sequence>MPSERPPSEVPRSAVPLLLQLLRQPARGAALTLAEWDLLLRQAASARLEASLHGLLDEHGVAGAIPAQARRHLDWAGVHAERHANAVRFEVAQIGAALAATGVPLILLKGGAYAMARLPAARGRLFSDIDILVPKDQLAQVEAALMLHGWTTVAQDAYDQRYYRTWMHELPPMKHARRASVIDVHHAILPETARLRPDPARLRAAAVALAPQGKAAPGQAHVHVLAPADMVLHSAVHLFYDGEFDHGLRDLLDLHRLLTSLGATPGFWEALPARAAELELGRPLFYALRYCARMLHTPVPASALAAARPAGPGAPLLALMDSLFLRALLPNHPSCADRWSAGARFLLYIRGNWLRMPPILLTRHLFHKAFISPSKD</sequence>
<dbReference type="KEGG" id="mass:CR152_02760"/>
<dbReference type="RefSeq" id="WP_099873571.1">
    <property type="nucleotide sequence ID" value="NZ_CP024608.1"/>
</dbReference>
<proteinExistence type="predicted"/>
<evidence type="ECO:0000313" key="2">
    <source>
        <dbReference type="Proteomes" id="UP000229897"/>
    </source>
</evidence>
<dbReference type="Gene3D" id="3.30.460.40">
    <property type="match status" value="1"/>
</dbReference>